<evidence type="ECO:0000313" key="2">
    <source>
        <dbReference type="Proteomes" id="UP000288805"/>
    </source>
</evidence>
<organism evidence="1 2">
    <name type="scientific">Vitis vinifera</name>
    <name type="common">Grape</name>
    <dbReference type="NCBI Taxonomy" id="29760"/>
    <lineage>
        <taxon>Eukaryota</taxon>
        <taxon>Viridiplantae</taxon>
        <taxon>Streptophyta</taxon>
        <taxon>Embryophyta</taxon>
        <taxon>Tracheophyta</taxon>
        <taxon>Spermatophyta</taxon>
        <taxon>Magnoliopsida</taxon>
        <taxon>eudicotyledons</taxon>
        <taxon>Gunneridae</taxon>
        <taxon>Pentapetalae</taxon>
        <taxon>rosids</taxon>
        <taxon>Vitales</taxon>
        <taxon>Vitaceae</taxon>
        <taxon>Viteae</taxon>
        <taxon>Vitis</taxon>
    </lineage>
</organism>
<evidence type="ECO:0000313" key="1">
    <source>
        <dbReference type="EMBL" id="RVW46235.1"/>
    </source>
</evidence>
<protein>
    <submittedName>
        <fullName evidence="1">Uncharacterized protein</fullName>
    </submittedName>
</protein>
<reference evidence="1 2" key="1">
    <citation type="journal article" date="2018" name="PLoS Genet.">
        <title>Population sequencing reveals clonal diversity and ancestral inbreeding in the grapevine cultivar Chardonnay.</title>
        <authorList>
            <person name="Roach M.J."/>
            <person name="Johnson D.L."/>
            <person name="Bohlmann J."/>
            <person name="van Vuuren H.J."/>
            <person name="Jones S.J."/>
            <person name="Pretorius I.S."/>
            <person name="Schmidt S.A."/>
            <person name="Borneman A.R."/>
        </authorList>
    </citation>
    <scope>NUCLEOTIDE SEQUENCE [LARGE SCALE GENOMIC DNA]</scope>
    <source>
        <strain evidence="2">cv. Chardonnay</strain>
        <tissue evidence="1">Leaf</tissue>
    </source>
</reference>
<dbReference type="PANTHER" id="PTHR31110:SF3">
    <property type="entry name" value="PORTAL PROTEIN"/>
    <property type="match status" value="1"/>
</dbReference>
<comment type="caution">
    <text evidence="1">The sequence shown here is derived from an EMBL/GenBank/DDBJ whole genome shotgun (WGS) entry which is preliminary data.</text>
</comment>
<sequence>MCTFVFLPYTYLSSPNYKSLDENSPAGLAELFDPTPESAAPALAPAVQIFILLHDILAQEAQTMLRNYFQTAAKKRCRKHMLDTDEFLSSNSDGFLMDPITISTAYSKMKNLCVNIGNEIQADIKIHNQHILPSSIDLSNITAAVYSTDLSNRLTGFLAAWPPSSPLPHVNELLIATADFERNLESWNIRPVQGGVDSKNLFHNYIMVWIQDMQLNLLDLCKAEKVPWSGVTTNHSTSPFAEEMYEKIKDTLVEYEVVINRWPHYSLVWENAVANVERAIIKALEKQYNDILTPLKDSIPKRLNMHVQKLTRRQSTALYSVPNQLGTFLNTIKRILDVLHCRIEDILKSWASYLPVIGDRKSLFGEQMNAITVLLRTKYKNYIQATVGKLVNNMQANRSTRLKRILEETNEADGEAEVRERMQMLSSQLIDSISNLHEVFTSRIFVAICRGFWTGWDRYREI</sequence>
<dbReference type="PANTHER" id="PTHR31110">
    <property type="entry name" value="PESTICIDAL CRYSTAL CRY8BA PROTEIN"/>
    <property type="match status" value="1"/>
</dbReference>
<gene>
    <name evidence="1" type="ORF">CK203_086701</name>
</gene>
<dbReference type="EMBL" id="QGNW01001306">
    <property type="protein sequence ID" value="RVW46235.1"/>
    <property type="molecule type" value="Genomic_DNA"/>
</dbReference>
<proteinExistence type="predicted"/>
<dbReference type="AlphaFoldDB" id="A0A438EEI5"/>
<dbReference type="Proteomes" id="UP000288805">
    <property type="component" value="Unassembled WGS sequence"/>
</dbReference>
<name>A0A438EEI5_VITVI</name>
<accession>A0A438EEI5</accession>